<dbReference type="PROSITE" id="PS51257">
    <property type="entry name" value="PROKAR_LIPOPROTEIN"/>
    <property type="match status" value="1"/>
</dbReference>
<keyword evidence="3" id="KW-1185">Reference proteome</keyword>
<sequence length="455" mass="52057">MKKKILVNTSLILAAIIPTSIIAISCKDELSQAQIEKETIVDANVKNSWIKDFTKDDFKIIAPKGYEIKSAEVTAKDEVNNHATIKITIVNLKTKKEYVVWKTVTGFVNIRDIEAEKMEIKEKVKLSVKNIDTLDINELTLDKIIVENKISGWTYVVESFKIWSSQVANVIIKASKNDVKYEFKFEKEIIGFKKDTEIKEKIKEITIKDIPKERYANHWVNEIKKENIILTFENDKLDPKNYEISTIVNVKQGIIFINLTNKTTHEKLTPGTKITGFKKFEWSKNDAKITIEGLDESQYKDKTGFEVAASKDKFSVSSISGDFEYEISSLNVQKRGKQITVYLKITTKDGKFTTEESTQLTGFKEEMLPEDKDDIIIKVKGKAKEEFGTISFKDIDKNHTNKDIIVTSKSGKYKYRLSKIGWSNNSKKLTLTIFQQYPDGDQIATFNIDIEGFAD</sequence>
<accession>A0ABZ0PBK9</accession>
<evidence type="ECO:0000313" key="3">
    <source>
        <dbReference type="Proteomes" id="UP001303601"/>
    </source>
</evidence>
<dbReference type="Proteomes" id="UP001303601">
    <property type="component" value="Chromosome"/>
</dbReference>
<organism evidence="2 3">
    <name type="scientific">Metamycoplasma equirhinis</name>
    <dbReference type="NCBI Taxonomy" id="92402"/>
    <lineage>
        <taxon>Bacteria</taxon>
        <taxon>Bacillati</taxon>
        <taxon>Mycoplasmatota</taxon>
        <taxon>Mycoplasmoidales</taxon>
        <taxon>Metamycoplasmataceae</taxon>
        <taxon>Metamycoplasma</taxon>
    </lineage>
</organism>
<evidence type="ECO:0000256" key="1">
    <source>
        <dbReference type="SAM" id="SignalP"/>
    </source>
</evidence>
<protein>
    <recommendedName>
        <fullName evidence="4">Lipoprotein-associated type-17 domain-containing protein</fullName>
    </recommendedName>
</protein>
<feature type="signal peptide" evidence="1">
    <location>
        <begin position="1"/>
        <end position="23"/>
    </location>
</feature>
<gene>
    <name evidence="2" type="ORF">R9B83_00905</name>
</gene>
<feature type="chain" id="PRO_5046016694" description="Lipoprotein-associated type-17 domain-containing protein" evidence="1">
    <location>
        <begin position="24"/>
        <end position="455"/>
    </location>
</feature>
<dbReference type="RefSeq" id="WP_140031583.1">
    <property type="nucleotide sequence ID" value="NZ_CP137845.1"/>
</dbReference>
<dbReference type="EMBL" id="CP137845">
    <property type="protein sequence ID" value="WPB54117.1"/>
    <property type="molecule type" value="Genomic_DNA"/>
</dbReference>
<name>A0ABZ0PBK9_9BACT</name>
<evidence type="ECO:0000313" key="2">
    <source>
        <dbReference type="EMBL" id="WPB54117.1"/>
    </source>
</evidence>
<evidence type="ECO:0008006" key="4">
    <source>
        <dbReference type="Google" id="ProtNLM"/>
    </source>
</evidence>
<keyword evidence="1" id="KW-0732">Signal</keyword>
<reference evidence="2" key="1">
    <citation type="submission" date="2023-11" db="EMBL/GenBank/DDBJ databases">
        <title>Completed genome sequence of Mycoplasma equirhinis type strain M432/72.</title>
        <authorList>
            <person name="Spergser J."/>
        </authorList>
    </citation>
    <scope>NUCLEOTIDE SEQUENCE [LARGE SCALE GENOMIC DNA]</scope>
    <source>
        <strain evidence="2">M432/72</strain>
    </source>
</reference>
<proteinExistence type="predicted"/>
<dbReference type="GeneID" id="94493426"/>